<accession>A0A8J6CJ98</accession>
<sequence>MEHGVRDAVGAERADVEPAITLGRLHPDMLINGVAYALYAHVVAFHQAPHAGAGNAFAPLVNEAGWLLVDDDPFWAKLGKGVPPPLIVKKLKEFIVVVYNNMRLEPELLIMSLVLIERLINAVGNGLVRATTVRPLFAVAVGIACKCWFDEATFVGDFCDTVCGDRINLHRLIVAEASFCEAIRFKVIVPAKVFIKYYFALMDMIHAVNQHSEPAARRRRYSAPRSLTHMQRIVAGMVVLPSRESLEELPAHEGGLGGGKRHSAAGKYGLKSSATIEIVPRKAAGGAIRQT</sequence>
<dbReference type="Gene3D" id="1.10.472.10">
    <property type="entry name" value="Cyclin-like"/>
    <property type="match status" value="1"/>
</dbReference>
<proteinExistence type="predicted"/>
<comment type="caution">
    <text evidence="1">The sequence shown here is derived from an EMBL/GenBank/DDBJ whole genome shotgun (WGS) entry which is preliminary data.</text>
</comment>
<organism evidence="1 2">
    <name type="scientific">Diacronema lutheri</name>
    <name type="common">Unicellular marine alga</name>
    <name type="synonym">Monochrysis lutheri</name>
    <dbReference type="NCBI Taxonomy" id="2081491"/>
    <lineage>
        <taxon>Eukaryota</taxon>
        <taxon>Haptista</taxon>
        <taxon>Haptophyta</taxon>
        <taxon>Pavlovophyceae</taxon>
        <taxon>Pavlovales</taxon>
        <taxon>Pavlovaceae</taxon>
        <taxon>Diacronema</taxon>
    </lineage>
</organism>
<name>A0A8J6CJ98_DIALT</name>
<reference evidence="1" key="1">
    <citation type="submission" date="2021-05" db="EMBL/GenBank/DDBJ databases">
        <title>The genome of the haptophyte Pavlova lutheri (Diacronema luteri, Pavlovales) - a model for lipid biosynthesis in eukaryotic algae.</title>
        <authorList>
            <person name="Hulatt C.J."/>
            <person name="Posewitz M.C."/>
        </authorList>
    </citation>
    <scope>NUCLEOTIDE SEQUENCE</scope>
    <source>
        <strain evidence="1">NIVA-4/92</strain>
    </source>
</reference>
<protein>
    <recommendedName>
        <fullName evidence="3">Cyclin N-terminal domain-containing protein</fullName>
    </recommendedName>
</protein>
<evidence type="ECO:0000313" key="2">
    <source>
        <dbReference type="Proteomes" id="UP000751190"/>
    </source>
</evidence>
<evidence type="ECO:0000313" key="1">
    <source>
        <dbReference type="EMBL" id="KAG8469688.1"/>
    </source>
</evidence>
<evidence type="ECO:0008006" key="3">
    <source>
        <dbReference type="Google" id="ProtNLM"/>
    </source>
</evidence>
<dbReference type="AlphaFoldDB" id="A0A8J6CJ98"/>
<dbReference type="InterPro" id="IPR036915">
    <property type="entry name" value="Cyclin-like_sf"/>
</dbReference>
<dbReference type="EMBL" id="JAGTXO010000002">
    <property type="protein sequence ID" value="KAG8469688.1"/>
    <property type="molecule type" value="Genomic_DNA"/>
</dbReference>
<gene>
    <name evidence="1" type="ORF">KFE25_006143</name>
</gene>
<dbReference type="OrthoDB" id="10250320at2759"/>
<dbReference type="SUPFAM" id="SSF47954">
    <property type="entry name" value="Cyclin-like"/>
    <property type="match status" value="1"/>
</dbReference>
<keyword evidence="2" id="KW-1185">Reference proteome</keyword>
<dbReference type="Proteomes" id="UP000751190">
    <property type="component" value="Unassembled WGS sequence"/>
</dbReference>